<dbReference type="Proteomes" id="UP000277424">
    <property type="component" value="Unassembled WGS sequence"/>
</dbReference>
<name>A0A420WCV7_9PROT</name>
<proteinExistence type="predicted"/>
<dbReference type="AlphaFoldDB" id="A0A420WCV7"/>
<dbReference type="Pfam" id="PF13773">
    <property type="entry name" value="DUF4170"/>
    <property type="match status" value="2"/>
</dbReference>
<sequence>MAKYWVVGGEYKDTSFNELARGEEQRFGPFDNYDLAKKEWANRTWANVDDAHMRFRIIEEDGRAYWVVGGIYTDTSFTAMANGGAEERYGPFDAYEQAKKAWQEKAWSTVDDCNARYRIERL</sequence>
<accession>A0A420WCV7</accession>
<dbReference type="EMBL" id="RBIG01000003">
    <property type="protein sequence ID" value="RKQ68808.1"/>
    <property type="molecule type" value="Genomic_DNA"/>
</dbReference>
<comment type="caution">
    <text evidence="1">The sequence shown here is derived from an EMBL/GenBank/DDBJ whole genome shotgun (WGS) entry which is preliminary data.</text>
</comment>
<organism evidence="1 2">
    <name type="scientific">Oceanibaculum indicum</name>
    <dbReference type="NCBI Taxonomy" id="526216"/>
    <lineage>
        <taxon>Bacteria</taxon>
        <taxon>Pseudomonadati</taxon>
        <taxon>Pseudomonadota</taxon>
        <taxon>Alphaproteobacteria</taxon>
        <taxon>Rhodospirillales</taxon>
        <taxon>Oceanibaculaceae</taxon>
        <taxon>Oceanibaculum</taxon>
    </lineage>
</organism>
<dbReference type="Gene3D" id="3.30.70.2400">
    <property type="entry name" value="Uncharacterised protein PF13773, DUF4170"/>
    <property type="match status" value="2"/>
</dbReference>
<gene>
    <name evidence="1" type="ORF">BCL74_3291</name>
</gene>
<dbReference type="InterPro" id="IPR025226">
    <property type="entry name" value="DUF4170"/>
</dbReference>
<reference evidence="1 2" key="1">
    <citation type="submission" date="2018-10" db="EMBL/GenBank/DDBJ databases">
        <title>Comparative analysis of microorganisms from saline springs in Andes Mountain Range, Colombia.</title>
        <authorList>
            <person name="Rubin E."/>
        </authorList>
    </citation>
    <scope>NUCLEOTIDE SEQUENCE [LARGE SCALE GENOMIC DNA]</scope>
    <source>
        <strain evidence="1 2">USBA 36</strain>
    </source>
</reference>
<dbReference type="OrthoDB" id="9800646at2"/>
<protein>
    <submittedName>
        <fullName evidence="1">Uncharacterized protein DUF4170</fullName>
    </submittedName>
</protein>
<evidence type="ECO:0000313" key="2">
    <source>
        <dbReference type="Proteomes" id="UP000277424"/>
    </source>
</evidence>
<evidence type="ECO:0000313" key="1">
    <source>
        <dbReference type="EMBL" id="RKQ68808.1"/>
    </source>
</evidence>
<dbReference type="RefSeq" id="WP_008946294.1">
    <property type="nucleotide sequence ID" value="NZ_RBIG01000003.1"/>
</dbReference>